<organism evidence="1 2">
    <name type="scientific">Paracoccus saliphilus</name>
    <dbReference type="NCBI Taxonomy" id="405559"/>
    <lineage>
        <taxon>Bacteria</taxon>
        <taxon>Pseudomonadati</taxon>
        <taxon>Pseudomonadota</taxon>
        <taxon>Alphaproteobacteria</taxon>
        <taxon>Rhodobacterales</taxon>
        <taxon>Paracoccaceae</taxon>
        <taxon>Paracoccus</taxon>
    </lineage>
</organism>
<reference evidence="1 2" key="1">
    <citation type="submission" date="2021-01" db="EMBL/GenBank/DDBJ databases">
        <title>Biogeographic distribution of Paracoccus.</title>
        <authorList>
            <person name="Hollensteiner J."/>
            <person name="Leineberger J."/>
            <person name="Brinkhoff T."/>
            <person name="Daniel R."/>
        </authorList>
    </citation>
    <scope>NUCLEOTIDE SEQUENCE [LARGE SCALE GENOMIC DNA]</scope>
    <source>
        <strain evidence="1 2">DSM 18447</strain>
    </source>
</reference>
<evidence type="ECO:0000313" key="2">
    <source>
        <dbReference type="Proteomes" id="UP001215549"/>
    </source>
</evidence>
<dbReference type="Proteomes" id="UP001215549">
    <property type="component" value="Chromosome"/>
</dbReference>
<name>A0ABY7SCQ3_9RHOB</name>
<accession>A0ABY7SCQ3</accession>
<gene>
    <name evidence="1" type="ORF">JHX88_08770</name>
</gene>
<dbReference type="RefSeq" id="WP_176011495.1">
    <property type="nucleotide sequence ID" value="NZ_CP067140.1"/>
</dbReference>
<evidence type="ECO:0000313" key="1">
    <source>
        <dbReference type="EMBL" id="WCR04786.1"/>
    </source>
</evidence>
<sequence length="109" mass="11818">MPSKAYIGRINPLGDGRATWELDRTDERGTARSVQAAQIALAEAFGRWVVSAGLSAPVGDQIIAAKWKWTDGKYKGSTFWACHDPVADGRPDAWIKIGARPLGAAYVYV</sequence>
<proteinExistence type="predicted"/>
<keyword evidence="2" id="KW-1185">Reference proteome</keyword>
<dbReference type="EMBL" id="CP067140">
    <property type="protein sequence ID" value="WCR04786.1"/>
    <property type="molecule type" value="Genomic_DNA"/>
</dbReference>
<protein>
    <submittedName>
        <fullName evidence="1">Uncharacterized protein</fullName>
    </submittedName>
</protein>